<dbReference type="Pfam" id="PF00775">
    <property type="entry name" value="Dioxygenase_C"/>
    <property type="match status" value="1"/>
</dbReference>
<evidence type="ECO:0000313" key="6">
    <source>
        <dbReference type="EMBL" id="GHM59391.1"/>
    </source>
</evidence>
<dbReference type="Proteomes" id="UP000637906">
    <property type="component" value="Unassembled WGS sequence"/>
</dbReference>
<protein>
    <recommendedName>
        <fullName evidence="5">Intradiol ring-cleavage dioxygenases domain-containing protein</fullName>
    </recommendedName>
</protein>
<feature type="signal peptide" evidence="4">
    <location>
        <begin position="1"/>
        <end position="20"/>
    </location>
</feature>
<dbReference type="InterPro" id="IPR050770">
    <property type="entry name" value="Intradiol_RC_Dioxygenase"/>
</dbReference>
<reference evidence="6 7" key="1">
    <citation type="journal article" date="2021" name="Microb. Ecol.">
        <title>Candidatus Mesenet longicola: Novel Endosymbionts of Brontispa longissima that Induce Cytoplasmic Incompatibility.</title>
        <authorList>
            <person name="Takano S."/>
            <person name="Gotoh Y."/>
            <person name="Hayashi T."/>
        </authorList>
    </citation>
    <scope>NUCLEOTIDE SEQUENCE [LARGE SCALE GENOMIC DNA]</scope>
    <source>
        <strain evidence="6">L5</strain>
    </source>
</reference>
<comment type="caution">
    <text evidence="6">The sequence shown here is derived from an EMBL/GenBank/DDBJ whole genome shotgun (WGS) entry which is preliminary data.</text>
</comment>
<evidence type="ECO:0000259" key="5">
    <source>
        <dbReference type="Pfam" id="PF00775"/>
    </source>
</evidence>
<dbReference type="EMBL" id="BNGU01000011">
    <property type="protein sequence ID" value="GHM59391.1"/>
    <property type="molecule type" value="Genomic_DNA"/>
</dbReference>
<organism evidence="6 7">
    <name type="scientific">Candidatus Mesenet longicola</name>
    <dbReference type="NCBI Taxonomy" id="1892558"/>
    <lineage>
        <taxon>Bacteria</taxon>
        <taxon>Pseudomonadati</taxon>
        <taxon>Pseudomonadota</taxon>
        <taxon>Alphaproteobacteria</taxon>
        <taxon>Rickettsiales</taxon>
        <taxon>Anaplasmataceae</taxon>
        <taxon>Candidatus Mesenet</taxon>
    </lineage>
</organism>
<sequence length="193" mass="22082">MKYYRLFFICFLLCGRALFASNFAETKCTETPKIYDLENKPEEFNLSNNLRRKAGSADIAKGELIYIKGKVTDMNCVPVQNAVVFIWQADANGIYQKDISNADPNFLGSGKYITNNLGYYDFITVMPGSYQNISFLVQHPDFIELQTRMFFSGSSKSEGFIEQLAAPYTVDKNGIKTYRFNIVLEGYNKYITY</sequence>
<evidence type="ECO:0000256" key="1">
    <source>
        <dbReference type="ARBA" id="ARBA00007825"/>
    </source>
</evidence>
<dbReference type="GO" id="GO:0018578">
    <property type="term" value="F:protocatechuate 3,4-dioxygenase activity"/>
    <property type="evidence" value="ECO:0007669"/>
    <property type="project" value="InterPro"/>
</dbReference>
<keyword evidence="7" id="KW-1185">Reference proteome</keyword>
<dbReference type="SUPFAM" id="SSF49482">
    <property type="entry name" value="Aromatic compound dioxygenase"/>
    <property type="match status" value="1"/>
</dbReference>
<proteinExistence type="inferred from homology"/>
<feature type="domain" description="Intradiol ring-cleavage dioxygenases" evidence="5">
    <location>
        <begin position="58"/>
        <end position="131"/>
    </location>
</feature>
<name>A0A8J3HPB6_9RICK</name>
<dbReference type="InterPro" id="IPR015889">
    <property type="entry name" value="Intradiol_dOase_core"/>
</dbReference>
<dbReference type="PANTHER" id="PTHR33711">
    <property type="entry name" value="DIOXYGENASE, PUTATIVE (AFU_ORTHOLOGUE AFUA_2G02910)-RELATED"/>
    <property type="match status" value="1"/>
</dbReference>
<comment type="similarity">
    <text evidence="1">Belongs to the intradiol ring-cleavage dioxygenase family.</text>
</comment>
<evidence type="ECO:0000256" key="3">
    <source>
        <dbReference type="ARBA" id="ARBA00023002"/>
    </source>
</evidence>
<accession>A0A8J3HPB6</accession>
<gene>
    <name evidence="6" type="ORF">sL5_03840</name>
</gene>
<dbReference type="Gene3D" id="2.60.130.10">
    <property type="entry name" value="Aromatic compound dioxygenase"/>
    <property type="match status" value="1"/>
</dbReference>
<dbReference type="PANTHER" id="PTHR33711:SF10">
    <property type="entry name" value="INTRADIOL RING-CLEAVAGE DIOXYGENASES DOMAIN-CONTAINING PROTEIN"/>
    <property type="match status" value="1"/>
</dbReference>
<evidence type="ECO:0000313" key="7">
    <source>
        <dbReference type="Proteomes" id="UP000637906"/>
    </source>
</evidence>
<dbReference type="AlphaFoldDB" id="A0A8J3HPB6"/>
<keyword evidence="2" id="KW-0223">Dioxygenase</keyword>
<dbReference type="InterPro" id="IPR039387">
    <property type="entry name" value="3_4-PCD"/>
</dbReference>
<feature type="chain" id="PRO_5035228974" description="Intradiol ring-cleavage dioxygenases domain-containing protein" evidence="4">
    <location>
        <begin position="21"/>
        <end position="193"/>
    </location>
</feature>
<keyword evidence="4" id="KW-0732">Signal</keyword>
<dbReference type="CDD" id="cd03459">
    <property type="entry name" value="3_4-PCD"/>
    <property type="match status" value="1"/>
</dbReference>
<dbReference type="GO" id="GO:0008199">
    <property type="term" value="F:ferric iron binding"/>
    <property type="evidence" value="ECO:0007669"/>
    <property type="project" value="InterPro"/>
</dbReference>
<keyword evidence="3" id="KW-0560">Oxidoreductase</keyword>
<evidence type="ECO:0000256" key="4">
    <source>
        <dbReference type="SAM" id="SignalP"/>
    </source>
</evidence>
<evidence type="ECO:0000256" key="2">
    <source>
        <dbReference type="ARBA" id="ARBA00022964"/>
    </source>
</evidence>
<dbReference type="InterPro" id="IPR000627">
    <property type="entry name" value="Intradiol_dOase_C"/>
</dbReference>